<evidence type="ECO:0000259" key="3">
    <source>
        <dbReference type="Pfam" id="PF21058"/>
    </source>
</evidence>
<feature type="domain" description="Stereocilin LRR" evidence="3">
    <location>
        <begin position="13"/>
        <end position="56"/>
    </location>
</feature>
<dbReference type="InterPro" id="IPR048992">
    <property type="entry name" value="Stereocilin_LRR"/>
</dbReference>
<dbReference type="GeneTree" id="ENSGT00950000182957"/>
<dbReference type="Proteomes" id="UP000007648">
    <property type="component" value="Unassembled WGS sequence"/>
</dbReference>
<dbReference type="PANTHER" id="PTHR23412:SF14">
    <property type="entry name" value="STEREOCILIN-RELATED"/>
    <property type="match status" value="1"/>
</dbReference>
<protein>
    <recommendedName>
        <fullName evidence="3">Stereocilin LRR domain-containing protein</fullName>
    </recommendedName>
</protein>
<reference evidence="4 5" key="1">
    <citation type="journal article" date="2011" name="Proc. Natl. Acad. Sci. U.S.A.">
        <title>Genetic diversity and population structure of the endangered marsupial Sarcophilus harrisii (Tasmanian devil).</title>
        <authorList>
            <person name="Miller W."/>
            <person name="Hayes V.M."/>
            <person name="Ratan A."/>
            <person name="Petersen D.C."/>
            <person name="Wittekindt N.E."/>
            <person name="Miller J."/>
            <person name="Walenz B."/>
            <person name="Knight J."/>
            <person name="Qi J."/>
            <person name="Zhao F."/>
            <person name="Wang Q."/>
            <person name="Bedoya-Reina O.C."/>
            <person name="Katiyar N."/>
            <person name="Tomsho L.P."/>
            <person name="Kasson L.M."/>
            <person name="Hardie R.A."/>
            <person name="Woodbridge P."/>
            <person name="Tindall E.A."/>
            <person name="Bertelsen M.F."/>
            <person name="Dixon D."/>
            <person name="Pyecroft S."/>
            <person name="Helgen K.M."/>
            <person name="Lesk A.M."/>
            <person name="Pringle T.H."/>
            <person name="Patterson N."/>
            <person name="Zhang Y."/>
            <person name="Kreiss A."/>
            <person name="Woods G.M."/>
            <person name="Jones M.E."/>
            <person name="Schuster S.C."/>
        </authorList>
    </citation>
    <scope>NUCLEOTIDE SEQUENCE [LARGE SCALE GENOMIC DNA]</scope>
</reference>
<dbReference type="InterPro" id="IPR026664">
    <property type="entry name" value="Stereocilin-rel"/>
</dbReference>
<proteinExistence type="predicted"/>
<dbReference type="GO" id="GO:0060091">
    <property type="term" value="C:kinocilium"/>
    <property type="evidence" value="ECO:0007669"/>
    <property type="project" value="TreeGrafter"/>
</dbReference>
<evidence type="ECO:0000256" key="1">
    <source>
        <dbReference type="ARBA" id="ARBA00022729"/>
    </source>
</evidence>
<dbReference type="InParanoid" id="A0A7N4NQ95"/>
<reference evidence="4" key="3">
    <citation type="submission" date="2025-09" db="UniProtKB">
        <authorList>
            <consortium name="Ensembl"/>
        </authorList>
    </citation>
    <scope>IDENTIFICATION</scope>
</reference>
<dbReference type="Pfam" id="PF21058">
    <property type="entry name" value="Stereocilin"/>
    <property type="match status" value="2"/>
</dbReference>
<evidence type="ECO:0000313" key="4">
    <source>
        <dbReference type="Ensembl" id="ENSSHAP00000026785.1"/>
    </source>
</evidence>
<dbReference type="AlphaFoldDB" id="A0A7N4NQ95"/>
<keyword evidence="1" id="KW-0732">Signal</keyword>
<dbReference type="GO" id="GO:0007160">
    <property type="term" value="P:cell-matrix adhesion"/>
    <property type="evidence" value="ECO:0007669"/>
    <property type="project" value="TreeGrafter"/>
</dbReference>
<feature type="domain" description="Stereocilin LRR" evidence="3">
    <location>
        <begin position="92"/>
        <end position="301"/>
    </location>
</feature>
<keyword evidence="2" id="KW-0325">Glycoprotein</keyword>
<keyword evidence="5" id="KW-1185">Reference proteome</keyword>
<accession>A0A7N4NQ95</accession>
<reference evidence="4" key="2">
    <citation type="submission" date="2025-08" db="UniProtKB">
        <authorList>
            <consortium name="Ensembl"/>
        </authorList>
    </citation>
    <scope>IDENTIFICATION</scope>
</reference>
<dbReference type="FunCoup" id="A0A7N4NQ95">
    <property type="interactions" value="1"/>
</dbReference>
<organism evidence="4 5">
    <name type="scientific">Sarcophilus harrisii</name>
    <name type="common">Tasmanian devil</name>
    <name type="synonym">Sarcophilus laniarius</name>
    <dbReference type="NCBI Taxonomy" id="9305"/>
    <lineage>
        <taxon>Eukaryota</taxon>
        <taxon>Metazoa</taxon>
        <taxon>Chordata</taxon>
        <taxon>Craniata</taxon>
        <taxon>Vertebrata</taxon>
        <taxon>Euteleostomi</taxon>
        <taxon>Mammalia</taxon>
        <taxon>Metatheria</taxon>
        <taxon>Dasyuromorphia</taxon>
        <taxon>Dasyuridae</taxon>
        <taxon>Sarcophilus</taxon>
    </lineage>
</organism>
<name>A0A7N4NQ95_SARHA</name>
<evidence type="ECO:0000256" key="2">
    <source>
        <dbReference type="ARBA" id="ARBA00023180"/>
    </source>
</evidence>
<dbReference type="Ensembl" id="ENSSHAT00000037242.1">
    <property type="protein sequence ID" value="ENSSHAP00000026785.1"/>
    <property type="gene ID" value="ENSSHAG00000014160.2"/>
</dbReference>
<sequence length="928" mass="102329">MGTISQICSRPNSPLLWELLQREKSAWVLQILVQEYLRMPPENLQQLVLSAESEAAQGGKLRGSLVPPSEERALDTYFCHELSPSLSWKRPQRLAAIRDRSPAMKPEQKEALAQLLVAPELFGEVPAWSQELLWAALPLLPHLPLEHFLQLSPHQIQALEDSWPAAGLGPGQARHVLRSLVNQSVPDGEEQVRRLGSLACFLSTEELQSLVPLSDPMGSVEQGLLECVANGTLSPEGRVAHELLRVLRSTGGAELSPQELQAWGPLFSQLELSFLEELSELQLRTILPALQRTDLTLGQCLLPLLPLKLLQLDTPVLLANFRAYRELPWSEQQFFFPFRSLGTLAGGMTCEWLQQFSWRTDFLKVVVLLYQLPGGVRGSLRACIWEELQRKMEISELELGGLGPDLNGLEQELLFQLPIQLIDRLSNDSILLVLELVRGDPEQFLVLPPLRREALAERALRSLAPQDIPLSGEVLEALGPLVGSLGTESVGRILPQTLLAQLSRLQNFCLGEPFATELGCLLLHESAFGRPELWRRDEVEQAGRLVLTLSSQAILLLPREALGPETLERLLERQQSWEQSRAGQLCGVPELGLRKAALVTGVVQAEAEGEPDPVPTCADVRGTFPAAWSAAQIAEMTLSDFEDCLGLFAKDPGLGSEELQAAMGKAKELWGPPQGLHPEQILQLGRLLIGLGEREFRELIVVDWAVLGALGQLEGWSKNQLQVIVSSFLSQSGRHVRNLDFIHLTALGHAICGLRPDEIQHINNREFSKAVLFLGSLPLQCSEEQLEALAHLLVLPGGFGLVSNWGPEIFTEIGSVAAGLPDLVLSALLRGQIRGLTPLAIAIMPAPKFAVVFNPVQLSGFTSTQALAITAKQMAWLSSEQRQAVIWAQQEGKESLQQLGRNTAWDFQEQTASFWIPTLAIFLLDCLL</sequence>
<evidence type="ECO:0000313" key="5">
    <source>
        <dbReference type="Proteomes" id="UP000007648"/>
    </source>
</evidence>
<dbReference type="PANTHER" id="PTHR23412">
    <property type="entry name" value="STEREOCILIN RELATED"/>
    <property type="match status" value="1"/>
</dbReference>
<dbReference type="GO" id="GO:0032426">
    <property type="term" value="C:stereocilium tip"/>
    <property type="evidence" value="ECO:0007669"/>
    <property type="project" value="TreeGrafter"/>
</dbReference>
<dbReference type="GO" id="GO:0009986">
    <property type="term" value="C:cell surface"/>
    <property type="evidence" value="ECO:0007669"/>
    <property type="project" value="TreeGrafter"/>
</dbReference>